<organism evidence="2 3">
    <name type="scientific">Dictyocaulus viviparus</name>
    <name type="common">Bovine lungworm</name>
    <dbReference type="NCBI Taxonomy" id="29172"/>
    <lineage>
        <taxon>Eukaryota</taxon>
        <taxon>Metazoa</taxon>
        <taxon>Ecdysozoa</taxon>
        <taxon>Nematoda</taxon>
        <taxon>Chromadorea</taxon>
        <taxon>Rhabditida</taxon>
        <taxon>Rhabditina</taxon>
        <taxon>Rhabditomorpha</taxon>
        <taxon>Strongyloidea</taxon>
        <taxon>Metastrongylidae</taxon>
        <taxon>Dictyocaulus</taxon>
    </lineage>
</organism>
<reference evidence="2 3" key="1">
    <citation type="submission" date="2013-11" db="EMBL/GenBank/DDBJ databases">
        <title>Draft genome of the bovine lungworm Dictyocaulus viviparus.</title>
        <authorList>
            <person name="Mitreva M."/>
        </authorList>
    </citation>
    <scope>NUCLEOTIDE SEQUENCE [LARGE SCALE GENOMIC DNA]</scope>
    <source>
        <strain evidence="2 3">HannoverDv2000</strain>
    </source>
</reference>
<dbReference type="EMBL" id="KN716460">
    <property type="protein sequence ID" value="KJH44613.1"/>
    <property type="molecule type" value="Genomic_DNA"/>
</dbReference>
<dbReference type="AlphaFoldDB" id="A0A0D8XJ63"/>
<proteinExistence type="predicted"/>
<gene>
    <name evidence="2" type="ORF">DICVIV_09365</name>
</gene>
<reference evidence="3" key="2">
    <citation type="journal article" date="2016" name="Sci. Rep.">
        <title>Dictyocaulus viviparus genome, variome and transcriptome elucidate lungworm biology and support future intervention.</title>
        <authorList>
            <person name="McNulty S.N."/>
            <person name="Strube C."/>
            <person name="Rosa B.A."/>
            <person name="Martin J.C."/>
            <person name="Tyagi R."/>
            <person name="Choi Y.J."/>
            <person name="Wang Q."/>
            <person name="Hallsworth Pepin K."/>
            <person name="Zhang X."/>
            <person name="Ozersky P."/>
            <person name="Wilson R.K."/>
            <person name="Sternberg P.W."/>
            <person name="Gasser R.B."/>
            <person name="Mitreva M."/>
        </authorList>
    </citation>
    <scope>NUCLEOTIDE SEQUENCE [LARGE SCALE GENOMIC DNA]</scope>
    <source>
        <strain evidence="3">HannoverDv2000</strain>
    </source>
</reference>
<feature type="chain" id="PRO_5002335709" evidence="1">
    <location>
        <begin position="20"/>
        <end position="71"/>
    </location>
</feature>
<keyword evidence="3" id="KW-1185">Reference proteome</keyword>
<accession>A0A0D8XJ63</accession>
<sequence>MQLTTFLLLLAAVIDALDAQYFQQGTQQFYQPPQQHYNEWQRWQQPQFYPPQQPQHFFPAQACILFYDEKS</sequence>
<evidence type="ECO:0000256" key="1">
    <source>
        <dbReference type="SAM" id="SignalP"/>
    </source>
</evidence>
<feature type="signal peptide" evidence="1">
    <location>
        <begin position="1"/>
        <end position="19"/>
    </location>
</feature>
<keyword evidence="1" id="KW-0732">Signal</keyword>
<dbReference type="Proteomes" id="UP000053766">
    <property type="component" value="Unassembled WGS sequence"/>
</dbReference>
<evidence type="ECO:0000313" key="3">
    <source>
        <dbReference type="Proteomes" id="UP000053766"/>
    </source>
</evidence>
<name>A0A0D8XJ63_DICVI</name>
<protein>
    <submittedName>
        <fullName evidence="2">Uncharacterized protein</fullName>
    </submittedName>
</protein>
<evidence type="ECO:0000313" key="2">
    <source>
        <dbReference type="EMBL" id="KJH44613.1"/>
    </source>
</evidence>